<reference evidence="1 2" key="1">
    <citation type="journal article" date="2019" name="Sci. Rep.">
        <title>A high-quality genome of Eragrostis curvula grass provides insights into Poaceae evolution and supports new strategies to enhance forage quality.</title>
        <authorList>
            <person name="Carballo J."/>
            <person name="Santos B.A.C.M."/>
            <person name="Zappacosta D."/>
            <person name="Garbus I."/>
            <person name="Selva J.P."/>
            <person name="Gallo C.A."/>
            <person name="Diaz A."/>
            <person name="Albertini E."/>
            <person name="Caccamo M."/>
            <person name="Echenique V."/>
        </authorList>
    </citation>
    <scope>NUCLEOTIDE SEQUENCE [LARGE SCALE GENOMIC DNA]</scope>
    <source>
        <strain evidence="2">cv. Victoria</strain>
        <tissue evidence="1">Leaf</tissue>
    </source>
</reference>
<evidence type="ECO:0000313" key="1">
    <source>
        <dbReference type="EMBL" id="TVU04403.1"/>
    </source>
</evidence>
<organism evidence="1 2">
    <name type="scientific">Eragrostis curvula</name>
    <name type="common">weeping love grass</name>
    <dbReference type="NCBI Taxonomy" id="38414"/>
    <lineage>
        <taxon>Eukaryota</taxon>
        <taxon>Viridiplantae</taxon>
        <taxon>Streptophyta</taxon>
        <taxon>Embryophyta</taxon>
        <taxon>Tracheophyta</taxon>
        <taxon>Spermatophyta</taxon>
        <taxon>Magnoliopsida</taxon>
        <taxon>Liliopsida</taxon>
        <taxon>Poales</taxon>
        <taxon>Poaceae</taxon>
        <taxon>PACMAD clade</taxon>
        <taxon>Chloridoideae</taxon>
        <taxon>Eragrostideae</taxon>
        <taxon>Eragrostidinae</taxon>
        <taxon>Eragrostis</taxon>
    </lineage>
</organism>
<sequence length="190" mass="20269">MRRTSLPPSSPDLLALAPTHCELPAPGVPPPCCPSSAASGTPEACSGAGYSATNGGPSVASSARPHHSCKPLLFPICGPFRRVPRGIGSGVRRSIGALPLLHLRPADGRHEGSDSIGMQVFFLHTTYAHWQLGILLEQPLNNELSKLHHKDIEGLGNPAMDHCKLKAEEHNPTLGYGMFLARVLMFYQGL</sequence>
<dbReference type="AlphaFoldDB" id="A0A5J9SZH4"/>
<evidence type="ECO:0000313" key="2">
    <source>
        <dbReference type="Proteomes" id="UP000324897"/>
    </source>
</evidence>
<protein>
    <submittedName>
        <fullName evidence="1">Uncharacterized protein</fullName>
    </submittedName>
</protein>
<keyword evidence="2" id="KW-1185">Reference proteome</keyword>
<proteinExistence type="predicted"/>
<dbReference type="Gramene" id="TVU04403">
    <property type="protein sequence ID" value="TVU04403"/>
    <property type="gene ID" value="EJB05_50032"/>
</dbReference>
<feature type="non-terminal residue" evidence="1">
    <location>
        <position position="1"/>
    </location>
</feature>
<accession>A0A5J9SZH4</accession>
<comment type="caution">
    <text evidence="1">The sequence shown here is derived from an EMBL/GenBank/DDBJ whole genome shotgun (WGS) entry which is preliminary data.</text>
</comment>
<dbReference type="Proteomes" id="UP000324897">
    <property type="component" value="Unassembled WGS sequence"/>
</dbReference>
<name>A0A5J9SZH4_9POAL</name>
<dbReference type="EMBL" id="RWGY01000061">
    <property type="protein sequence ID" value="TVU04403.1"/>
    <property type="molecule type" value="Genomic_DNA"/>
</dbReference>
<gene>
    <name evidence="1" type="ORF">EJB05_50032</name>
</gene>